<name>A0A7J4JHX7_9ARCH</name>
<feature type="transmembrane region" description="Helical" evidence="1">
    <location>
        <begin position="6"/>
        <end position="31"/>
    </location>
</feature>
<sequence>MAKPVSLHALFFPGIVFHEFSHYLACLLFGVKVKRVKWFGKEDAYVVHETPQPLASVVITLAPFLLGNWLAYNVLEAATPLLGAGGLLSPSTPLALFYYWFALALLYYSFPSDQDGSNAFYNVLGAYRKGIFGSTPAVVKLLYLVTFPLAFLPLVFA</sequence>
<evidence type="ECO:0000313" key="2">
    <source>
        <dbReference type="EMBL" id="HIH16924.1"/>
    </source>
</evidence>
<protein>
    <recommendedName>
        <fullName evidence="4">DUF3267 domain-containing protein</fullName>
    </recommendedName>
</protein>
<keyword evidence="1" id="KW-1133">Transmembrane helix</keyword>
<accession>A0A7J4JHX7</accession>
<feature type="transmembrane region" description="Helical" evidence="1">
    <location>
        <begin position="131"/>
        <end position="156"/>
    </location>
</feature>
<gene>
    <name evidence="2" type="ORF">HA252_05975</name>
</gene>
<reference evidence="3" key="1">
    <citation type="journal article" date="2020" name="bioRxiv">
        <title>A rank-normalized archaeal taxonomy based on genome phylogeny resolves widespread incomplete and uneven classifications.</title>
        <authorList>
            <person name="Rinke C."/>
            <person name="Chuvochina M."/>
            <person name="Mussig A.J."/>
            <person name="Chaumeil P.-A."/>
            <person name="Waite D.W."/>
            <person name="Whitman W.B."/>
            <person name="Parks D.H."/>
            <person name="Hugenholtz P."/>
        </authorList>
    </citation>
    <scope>NUCLEOTIDE SEQUENCE [LARGE SCALE GENOMIC DNA]</scope>
</reference>
<proteinExistence type="predicted"/>
<evidence type="ECO:0008006" key="4">
    <source>
        <dbReference type="Google" id="ProtNLM"/>
    </source>
</evidence>
<keyword evidence="1" id="KW-0812">Transmembrane</keyword>
<organism evidence="2 3">
    <name type="scientific">Candidatus Iainarchaeum sp</name>
    <dbReference type="NCBI Taxonomy" id="3101447"/>
    <lineage>
        <taxon>Archaea</taxon>
        <taxon>Candidatus Iainarchaeota</taxon>
        <taxon>Candidatus Iainarchaeia</taxon>
        <taxon>Candidatus Iainarchaeales</taxon>
        <taxon>Candidatus Iainarchaeaceae</taxon>
        <taxon>Candidatus Iainarchaeum</taxon>
    </lineage>
</organism>
<dbReference type="EMBL" id="DUGH01000144">
    <property type="protein sequence ID" value="HIH16924.1"/>
    <property type="molecule type" value="Genomic_DNA"/>
</dbReference>
<dbReference type="AlphaFoldDB" id="A0A7J4JHX7"/>
<evidence type="ECO:0000313" key="3">
    <source>
        <dbReference type="Proteomes" id="UP000564964"/>
    </source>
</evidence>
<feature type="transmembrane region" description="Helical" evidence="1">
    <location>
        <begin position="92"/>
        <end position="110"/>
    </location>
</feature>
<dbReference type="Proteomes" id="UP000564964">
    <property type="component" value="Unassembled WGS sequence"/>
</dbReference>
<comment type="caution">
    <text evidence="2">The sequence shown here is derived from an EMBL/GenBank/DDBJ whole genome shotgun (WGS) entry which is preliminary data.</text>
</comment>
<feature type="non-terminal residue" evidence="2">
    <location>
        <position position="157"/>
    </location>
</feature>
<evidence type="ECO:0000256" key="1">
    <source>
        <dbReference type="SAM" id="Phobius"/>
    </source>
</evidence>
<keyword evidence="1" id="KW-0472">Membrane</keyword>
<feature type="transmembrane region" description="Helical" evidence="1">
    <location>
        <begin position="52"/>
        <end position="72"/>
    </location>
</feature>